<dbReference type="SUPFAM" id="SSF53254">
    <property type="entry name" value="Phosphoglycerate mutase-like"/>
    <property type="match status" value="1"/>
</dbReference>
<dbReference type="PANTHER" id="PTHR10606:SF44">
    <property type="entry name" value="6-PHOSPHOFRUCTO 2-KINASE_FRUCTOSE 2,6-BISPHOSPHATASE LONG FORM"/>
    <property type="match status" value="1"/>
</dbReference>
<proteinExistence type="predicted"/>
<reference evidence="1" key="1">
    <citation type="submission" date="2021-02" db="EMBL/GenBank/DDBJ databases">
        <authorList>
            <person name="Dougan E. K."/>
            <person name="Rhodes N."/>
            <person name="Thang M."/>
            <person name="Chan C."/>
        </authorList>
    </citation>
    <scope>NUCLEOTIDE SEQUENCE</scope>
</reference>
<dbReference type="GO" id="GO:0003873">
    <property type="term" value="F:6-phosphofructo-2-kinase activity"/>
    <property type="evidence" value="ECO:0007669"/>
    <property type="project" value="TreeGrafter"/>
</dbReference>
<organism evidence="1 2">
    <name type="scientific">Symbiodinium necroappetens</name>
    <dbReference type="NCBI Taxonomy" id="1628268"/>
    <lineage>
        <taxon>Eukaryota</taxon>
        <taxon>Sar</taxon>
        <taxon>Alveolata</taxon>
        <taxon>Dinophyceae</taxon>
        <taxon>Suessiales</taxon>
        <taxon>Symbiodiniaceae</taxon>
        <taxon>Symbiodinium</taxon>
    </lineage>
</organism>
<accession>A0A812PUU3</accession>
<evidence type="ECO:0000313" key="1">
    <source>
        <dbReference type="EMBL" id="CAE7370543.1"/>
    </source>
</evidence>
<dbReference type="Proteomes" id="UP000601435">
    <property type="component" value="Unassembled WGS sequence"/>
</dbReference>
<dbReference type="InterPro" id="IPR029033">
    <property type="entry name" value="His_PPase_superfam"/>
</dbReference>
<dbReference type="PROSITE" id="PS00175">
    <property type="entry name" value="PG_MUTASE"/>
    <property type="match status" value="1"/>
</dbReference>
<evidence type="ECO:0000313" key="2">
    <source>
        <dbReference type="Proteomes" id="UP000601435"/>
    </source>
</evidence>
<dbReference type="GO" id="GO:0006003">
    <property type="term" value="P:fructose 2,6-bisphosphate metabolic process"/>
    <property type="evidence" value="ECO:0007669"/>
    <property type="project" value="InterPro"/>
</dbReference>
<dbReference type="GO" id="GO:0005524">
    <property type="term" value="F:ATP binding"/>
    <property type="evidence" value="ECO:0007669"/>
    <property type="project" value="InterPro"/>
</dbReference>
<dbReference type="InterPro" id="IPR013078">
    <property type="entry name" value="His_Pase_superF_clade-1"/>
</dbReference>
<sequence>MRGFLASRIAQFLLNLHGQRRPIFLSRHGQSEYNRLGKIGGDSVLTSHGEEYATALADWVDKEVKIDAAGKPRPARLWTSSLKRTRLTARHIRHDSLTLPSGTQWVQMRPKMFRNLDEIYAGLCDGMTYEDASELVVHCEFLPTCFSLLSEKPIEKHNWCLLSQALKVCSESRSRCFRFWDDDCCGCLIVGGEGRVAAAVLQEIEREYPEEATARKGDKSLVVAISQLTSQLGTLTQGR</sequence>
<dbReference type="GO" id="GO:0005829">
    <property type="term" value="C:cytosol"/>
    <property type="evidence" value="ECO:0007669"/>
    <property type="project" value="TreeGrafter"/>
</dbReference>
<dbReference type="EMBL" id="CAJNJA010015909">
    <property type="protein sequence ID" value="CAE7370543.1"/>
    <property type="molecule type" value="Genomic_DNA"/>
</dbReference>
<dbReference type="AlphaFoldDB" id="A0A812PUU3"/>
<dbReference type="OrthoDB" id="267323at2759"/>
<feature type="non-terminal residue" evidence="1">
    <location>
        <position position="239"/>
    </location>
</feature>
<comment type="caution">
    <text evidence="1">The sequence shown here is derived from an EMBL/GenBank/DDBJ whole genome shotgun (WGS) entry which is preliminary data.</text>
</comment>
<keyword evidence="2" id="KW-1185">Reference proteome</keyword>
<dbReference type="SMART" id="SM00855">
    <property type="entry name" value="PGAM"/>
    <property type="match status" value="1"/>
</dbReference>
<dbReference type="PANTHER" id="PTHR10606">
    <property type="entry name" value="6-PHOSPHOFRUCTO-2-KINASE/FRUCTOSE-2,6-BISPHOSPHATASE"/>
    <property type="match status" value="1"/>
</dbReference>
<dbReference type="PRINTS" id="PR00991">
    <property type="entry name" value="6PFRUCTKNASE"/>
</dbReference>
<gene>
    <name evidence="1" type="primary">FKFBP</name>
    <name evidence="1" type="ORF">SNEC2469_LOCUS9952</name>
</gene>
<dbReference type="Pfam" id="PF00300">
    <property type="entry name" value="His_Phos_1"/>
    <property type="match status" value="1"/>
</dbReference>
<dbReference type="InterPro" id="IPR001345">
    <property type="entry name" value="PG/BPGM_mutase_AS"/>
</dbReference>
<dbReference type="InterPro" id="IPR003094">
    <property type="entry name" value="6Pfruct_kin"/>
</dbReference>
<protein>
    <submittedName>
        <fullName evidence="1">FKFBP protein</fullName>
    </submittedName>
</protein>
<dbReference type="Gene3D" id="3.40.50.1240">
    <property type="entry name" value="Phosphoglycerate mutase-like"/>
    <property type="match status" value="1"/>
</dbReference>
<name>A0A812PUU3_9DINO</name>
<dbReference type="CDD" id="cd07067">
    <property type="entry name" value="HP_PGM_like"/>
    <property type="match status" value="1"/>
</dbReference>
<dbReference type="GO" id="GO:0004331">
    <property type="term" value="F:fructose-2,6-bisphosphate 2-phosphatase activity"/>
    <property type="evidence" value="ECO:0007669"/>
    <property type="project" value="TreeGrafter"/>
</dbReference>